<proteinExistence type="predicted"/>
<protein>
    <submittedName>
        <fullName evidence="1">NAD(P)H-binding protein</fullName>
    </submittedName>
</protein>
<gene>
    <name evidence="1" type="ORF">GCM10023224_17090</name>
</gene>
<dbReference type="Gene3D" id="3.40.50.720">
    <property type="entry name" value="NAD(P)-binding Rossmann-like Domain"/>
    <property type="match status" value="2"/>
</dbReference>
<accession>A0ABP9GFB8</accession>
<reference evidence="2" key="1">
    <citation type="journal article" date="2019" name="Int. J. Syst. Evol. Microbiol.">
        <title>The Global Catalogue of Microorganisms (GCM) 10K type strain sequencing project: providing services to taxonomists for standard genome sequencing and annotation.</title>
        <authorList>
            <consortium name="The Broad Institute Genomics Platform"/>
            <consortium name="The Broad Institute Genome Sequencing Center for Infectious Disease"/>
            <person name="Wu L."/>
            <person name="Ma J."/>
        </authorList>
    </citation>
    <scope>NUCLEOTIDE SEQUENCE [LARGE SCALE GENOMIC DNA]</scope>
    <source>
        <strain evidence="2">JCM 18123</strain>
    </source>
</reference>
<dbReference type="InterPro" id="IPR036291">
    <property type="entry name" value="NAD(P)-bd_dom_sf"/>
</dbReference>
<dbReference type="InterPro" id="IPR051604">
    <property type="entry name" value="Ergot_Alk_Oxidoreductase"/>
</dbReference>
<dbReference type="Proteomes" id="UP001499993">
    <property type="component" value="Unassembled WGS sequence"/>
</dbReference>
<comment type="caution">
    <text evidence="1">The sequence shown here is derived from an EMBL/GenBank/DDBJ whole genome shotgun (WGS) entry which is preliminary data.</text>
</comment>
<evidence type="ECO:0000313" key="1">
    <source>
        <dbReference type="EMBL" id="GAA4936764.1"/>
    </source>
</evidence>
<dbReference type="PANTHER" id="PTHR43162">
    <property type="match status" value="1"/>
</dbReference>
<dbReference type="RefSeq" id="WP_345556150.1">
    <property type="nucleotide sequence ID" value="NZ_BAABIK010000007.1"/>
</dbReference>
<sequence>MTTDTHTRTSTTLVLGGTGKTGRRVARLLAESGRAVPIGSRSGRPRFDRQDETTWGPVLEGATSAYIAYAPDVGLPGADAVIGRFARAAAAAGVAHLVLLSGRGEPGALRSEQALRASGAAWTVVRSSFLMQNFTEDFLAAAVSGGEAVAAVAAAGLLEPDRAGRVYEVTGPRPPTFARALAEIGAAAGLDLAYRPTTTREFAAGLVADGADPALAESLSALLGEVLGGRNTPTADGVRQALGREPRDFADFARGAAAAGAWHTARTEATGA</sequence>
<name>A0ABP9GFB8_9ACTN</name>
<dbReference type="PANTHER" id="PTHR43162:SF1">
    <property type="entry name" value="PRESTALK A DIFFERENTIATION PROTEIN A"/>
    <property type="match status" value="1"/>
</dbReference>
<organism evidence="1 2">
    <name type="scientific">Streptomonospora halophila</name>
    <dbReference type="NCBI Taxonomy" id="427369"/>
    <lineage>
        <taxon>Bacteria</taxon>
        <taxon>Bacillati</taxon>
        <taxon>Actinomycetota</taxon>
        <taxon>Actinomycetes</taxon>
        <taxon>Streptosporangiales</taxon>
        <taxon>Nocardiopsidaceae</taxon>
        <taxon>Streptomonospora</taxon>
    </lineage>
</organism>
<dbReference type="EMBL" id="BAABIK010000007">
    <property type="protein sequence ID" value="GAA4936764.1"/>
    <property type="molecule type" value="Genomic_DNA"/>
</dbReference>
<evidence type="ECO:0000313" key="2">
    <source>
        <dbReference type="Proteomes" id="UP001499993"/>
    </source>
</evidence>
<dbReference type="Gene3D" id="3.90.25.10">
    <property type="entry name" value="UDP-galactose 4-epimerase, domain 1"/>
    <property type="match status" value="2"/>
</dbReference>
<dbReference type="SUPFAM" id="SSF51735">
    <property type="entry name" value="NAD(P)-binding Rossmann-fold domains"/>
    <property type="match status" value="1"/>
</dbReference>
<keyword evidence="2" id="KW-1185">Reference proteome</keyword>